<dbReference type="InterPro" id="IPR003347">
    <property type="entry name" value="JmjC_dom"/>
</dbReference>
<feature type="chain" id="PRO_5031176039" description="JmjC domain-containing protein" evidence="1">
    <location>
        <begin position="21"/>
        <end position="396"/>
    </location>
</feature>
<organism evidence="3">
    <name type="scientific">Skeletonema marinoi</name>
    <dbReference type="NCBI Taxonomy" id="267567"/>
    <lineage>
        <taxon>Eukaryota</taxon>
        <taxon>Sar</taxon>
        <taxon>Stramenopiles</taxon>
        <taxon>Ochrophyta</taxon>
        <taxon>Bacillariophyta</taxon>
        <taxon>Coscinodiscophyceae</taxon>
        <taxon>Thalassiosirophycidae</taxon>
        <taxon>Thalassiosirales</taxon>
        <taxon>Skeletonemataceae</taxon>
        <taxon>Skeletonema</taxon>
        <taxon>Skeletonema marinoi-dohrnii complex</taxon>
    </lineage>
</organism>
<dbReference type="PROSITE" id="PS51184">
    <property type="entry name" value="JMJC"/>
    <property type="match status" value="1"/>
</dbReference>
<evidence type="ECO:0000256" key="1">
    <source>
        <dbReference type="SAM" id="SignalP"/>
    </source>
</evidence>
<dbReference type="Gene3D" id="2.60.120.650">
    <property type="entry name" value="Cupin"/>
    <property type="match status" value="1"/>
</dbReference>
<keyword evidence="1" id="KW-0732">Signal</keyword>
<accession>A0A7S2M337</accession>
<dbReference type="AlphaFoldDB" id="A0A7S2M337"/>
<dbReference type="PANTHER" id="PTHR12480">
    <property type="entry name" value="ARGININE DEMETHYLASE AND LYSYL-HYDROXYLASE JMJD"/>
    <property type="match status" value="1"/>
</dbReference>
<evidence type="ECO:0000259" key="2">
    <source>
        <dbReference type="PROSITE" id="PS51184"/>
    </source>
</evidence>
<dbReference type="InterPro" id="IPR050910">
    <property type="entry name" value="JMJD6_ArgDemeth/LysHydrox"/>
</dbReference>
<reference evidence="3" key="1">
    <citation type="submission" date="2021-01" db="EMBL/GenBank/DDBJ databases">
        <authorList>
            <person name="Corre E."/>
            <person name="Pelletier E."/>
            <person name="Niang G."/>
            <person name="Scheremetjew M."/>
            <person name="Finn R."/>
            <person name="Kale V."/>
            <person name="Holt S."/>
            <person name="Cochrane G."/>
            <person name="Meng A."/>
            <person name="Brown T."/>
            <person name="Cohen L."/>
        </authorList>
    </citation>
    <scope>NUCLEOTIDE SEQUENCE</scope>
    <source>
        <strain evidence="3">SM1012Den-03</strain>
    </source>
</reference>
<name>A0A7S2M337_9STRA</name>
<dbReference type="EMBL" id="HBGZ01026084">
    <property type="protein sequence ID" value="CAD9622136.1"/>
    <property type="molecule type" value="Transcribed_RNA"/>
</dbReference>
<protein>
    <recommendedName>
        <fullName evidence="2">JmjC domain-containing protein</fullName>
    </recommendedName>
</protein>
<proteinExistence type="predicted"/>
<feature type="signal peptide" evidence="1">
    <location>
        <begin position="1"/>
        <end position="20"/>
    </location>
</feature>
<gene>
    <name evidence="3" type="ORF">SMAR0320_LOCUS18541</name>
</gene>
<dbReference type="SUPFAM" id="SSF51197">
    <property type="entry name" value="Clavaminate synthase-like"/>
    <property type="match status" value="1"/>
</dbReference>
<feature type="domain" description="JmjC" evidence="2">
    <location>
        <begin position="131"/>
        <end position="357"/>
    </location>
</feature>
<evidence type="ECO:0000313" key="3">
    <source>
        <dbReference type="EMBL" id="CAD9622136.1"/>
    </source>
</evidence>
<sequence>MMSSRIYYAILCCIWMDGLATTDAFMASRQAAVPRITLEEFLAAPIRDKPIIIRDIVSPEDIESLADDLLSTLGKEQIQMQHKIKDDDGKTITEIYDLCLFESVEYMMDSEHDDSFFAFVEGLLPSSTTTKLHKQLTDIREAPYPQQEDWFDYFPENIRPSDAIILAGEGAVSTLHRDPFEWTGTSLCLEGVKIWRFIPTPATADGGVAKVDKELQSYRLDSIAWEQEENQQSVPLVLSAGWQSDMTLYDSIDEDFPTAFEWASMEEENNTVFRNEIISQGSDSSRLRPSSVASDALKSIDDTTPFVTATQFAGDLLLIPAHCWHQTYAPVPSIAVASQRCGISDGAKVVQHVIDLTKNDRIKVPDILQRREYKEEGIGKQVVTELLGFAIDSNTA</sequence>